<sequence length="134" mass="15440">MSRTEWRGNLWLRMDPHDAKAYIQNTIYYWLLKEGQHVPPVWECDIETTHLLDALPGPLICAEELFVSDSATESHYRRGNRKNKGAERVGAIEVDVSLLRDKGLITPEEDPTNKAGKKVGARHYKITLKLRMRL</sequence>
<dbReference type="Proteomes" id="UP000219602">
    <property type="component" value="Chromosome 4"/>
</dbReference>
<proteinExistence type="predicted"/>
<evidence type="ECO:0000313" key="2">
    <source>
        <dbReference type="Proteomes" id="UP000219602"/>
    </source>
</evidence>
<dbReference type="AlphaFoldDB" id="A0A2H3HKF7"/>
<accession>A0A2H3HKF7</accession>
<organism evidence="1 2">
    <name type="scientific">Fusarium oxysporum f. sp. radicis-cucumerinum</name>
    <dbReference type="NCBI Taxonomy" id="327505"/>
    <lineage>
        <taxon>Eukaryota</taxon>
        <taxon>Fungi</taxon>
        <taxon>Dikarya</taxon>
        <taxon>Ascomycota</taxon>
        <taxon>Pezizomycotina</taxon>
        <taxon>Sordariomycetes</taxon>
        <taxon>Hypocreomycetidae</taxon>
        <taxon>Hypocreales</taxon>
        <taxon>Nectriaceae</taxon>
        <taxon>Fusarium</taxon>
        <taxon>Fusarium oxysporum species complex</taxon>
    </lineage>
</organism>
<dbReference type="EMBL" id="MABQ02000003">
    <property type="protein sequence ID" value="PCD41198.1"/>
    <property type="molecule type" value="Genomic_DNA"/>
</dbReference>
<gene>
    <name evidence="1" type="ORF">AU210_003756</name>
</gene>
<reference evidence="1 2" key="1">
    <citation type="journal article" date="2016" name="Environ. Microbiol.">
        <title>Effector profiles distinguish formae speciales of Fusarium oxysporum.</title>
        <authorList>
            <person name="van Dam P."/>
            <person name="Fokkens L."/>
            <person name="Schmidt S.M."/>
            <person name="Linmans J.H."/>
            <person name="Kistler H.C."/>
            <person name="Ma L.J."/>
            <person name="Rep M."/>
        </authorList>
    </citation>
    <scope>NUCLEOTIDE SEQUENCE [LARGE SCALE GENOMIC DNA]</scope>
    <source>
        <strain evidence="1 2">Forc016</strain>
    </source>
</reference>
<reference evidence="1 2" key="2">
    <citation type="journal article" date="2017" name="Sci. Rep.">
        <title>A mobile pathogenicity chromosome in Fusarium oxysporum for infection of multiple cucurbit species.</title>
        <authorList>
            <person name="van Dam P."/>
            <person name="Fokkens L."/>
            <person name="Ayukawa Y."/>
            <person name="van der Gragt M."/>
            <person name="Ter Horst A."/>
            <person name="Brankovics B."/>
            <person name="Houterman P.M."/>
            <person name="Arie T."/>
            <person name="Rep M."/>
        </authorList>
    </citation>
    <scope>NUCLEOTIDE SEQUENCE [LARGE SCALE GENOMIC DNA]</scope>
    <source>
        <strain evidence="1 2">Forc016</strain>
    </source>
</reference>
<name>A0A2H3HKF7_FUSOX</name>
<comment type="caution">
    <text evidence="1">The sequence shown here is derived from an EMBL/GenBank/DDBJ whole genome shotgun (WGS) entry which is preliminary data.</text>
</comment>
<protein>
    <submittedName>
        <fullName evidence="1">Uncharacterized protein</fullName>
    </submittedName>
</protein>
<evidence type="ECO:0000313" key="1">
    <source>
        <dbReference type="EMBL" id="PCD41198.1"/>
    </source>
</evidence>
<dbReference type="STRING" id="327505.A0A2H3HKF7"/>